<protein>
    <submittedName>
        <fullName evidence="1">Uncharacterized protein</fullName>
    </submittedName>
</protein>
<comment type="caution">
    <text evidence="1">The sequence shown here is derived from an EMBL/GenBank/DDBJ whole genome shotgun (WGS) entry which is preliminary data.</text>
</comment>
<accession>X1QET1</accession>
<name>X1QET1_9ZZZZ</name>
<dbReference type="EMBL" id="BARW01000626">
    <property type="protein sequence ID" value="GAI66967.1"/>
    <property type="molecule type" value="Genomic_DNA"/>
</dbReference>
<feature type="non-terminal residue" evidence="1">
    <location>
        <position position="1"/>
    </location>
</feature>
<proteinExistence type="predicted"/>
<evidence type="ECO:0000313" key="1">
    <source>
        <dbReference type="EMBL" id="GAI66967.1"/>
    </source>
</evidence>
<organism evidence="1">
    <name type="scientific">marine sediment metagenome</name>
    <dbReference type="NCBI Taxonomy" id="412755"/>
    <lineage>
        <taxon>unclassified sequences</taxon>
        <taxon>metagenomes</taxon>
        <taxon>ecological metagenomes</taxon>
    </lineage>
</organism>
<sequence>KGDIHPSMIDEGVTPRQQFEAIGQRIGIKEDRIVLATDIVWSGDYNDVKWVWEALGQAAIADDLRNVWVNSWRAKLHKGIPPELEGELTRVSKAEAEAGKSIAPSKPGGREYIIVDDEPVRVGENLGDYSLQDAKDILAIRALRSRFSGVAQSGGTSQPGTAEKVSDILTALSPYLNKESKSDVETLKEIIADKLELQKQDILSRIPQPGQPAQPKPFIGQITDFVAALSSLKEAGPTLRSILGVPEPSGNPLTPTQIIGLDGQPAVMDLTKVLDLRKFLTEEKRSDERHNMLIGLGQTARENIGTFAEAAKETIAEARARKGQTPKQEQREELHGFTCGNCQKEFAIRPEDWPKLVSGELSGIPCPHCQNEYTREQLMA</sequence>
<reference evidence="1" key="1">
    <citation type="journal article" date="2014" name="Front. Microbiol.">
        <title>High frequency of phylogenetically diverse reductive dehalogenase-homologous genes in deep subseafloor sedimentary metagenomes.</title>
        <authorList>
            <person name="Kawai M."/>
            <person name="Futagami T."/>
            <person name="Toyoda A."/>
            <person name="Takaki Y."/>
            <person name="Nishi S."/>
            <person name="Hori S."/>
            <person name="Arai W."/>
            <person name="Tsubouchi T."/>
            <person name="Morono Y."/>
            <person name="Uchiyama I."/>
            <person name="Ito T."/>
            <person name="Fujiyama A."/>
            <person name="Inagaki F."/>
            <person name="Takami H."/>
        </authorList>
    </citation>
    <scope>NUCLEOTIDE SEQUENCE</scope>
    <source>
        <strain evidence="1">Expedition CK06-06</strain>
    </source>
</reference>
<gene>
    <name evidence="1" type="ORF">S12H4_02525</name>
</gene>
<dbReference type="AlphaFoldDB" id="X1QET1"/>